<feature type="transmembrane region" description="Helical" evidence="2">
    <location>
        <begin position="12"/>
        <end position="30"/>
    </location>
</feature>
<gene>
    <name evidence="3" type="ordered locus">HMPREF0833_10819</name>
</gene>
<reference evidence="4" key="1">
    <citation type="submission" date="2011-06" db="EMBL/GenBank/DDBJ databases">
        <title>Complete sequence of Streptococcus parasanguinis strain ATCC 15912.</title>
        <authorList>
            <person name="Muzny D."/>
            <person name="Qin X."/>
            <person name="Buhay C."/>
            <person name="Dugan-Rocha S."/>
            <person name="Ding Y."/>
            <person name="Chen G."/>
            <person name="Hawes A."/>
            <person name="Holder M."/>
            <person name="Jhangiani S."/>
            <person name="Johnson A."/>
            <person name="Khan Z."/>
            <person name="Li Z."/>
            <person name="Liu W."/>
            <person name="Liu X."/>
            <person name="Perez L."/>
            <person name="Shen H."/>
            <person name="Wang Q."/>
            <person name="Watt J."/>
            <person name="Xi L."/>
            <person name="Xin Y."/>
            <person name="Zhou J."/>
            <person name="Deng J."/>
            <person name="Jiang H."/>
            <person name="Liu Y."/>
            <person name="Qu J."/>
            <person name="Song X.-Z."/>
            <person name="Zhang L."/>
            <person name="Villasana D."/>
            <person name="Johnson A."/>
            <person name="Liu J."/>
            <person name="Liyanage D."/>
            <person name="Lorensuhewa L."/>
            <person name="Robinson T."/>
            <person name="Song A."/>
            <person name="Song B.-B."/>
            <person name="Dinh H."/>
            <person name="Thornton R."/>
            <person name="Coyle M."/>
            <person name="Francisco L."/>
            <person name="Jackson L."/>
            <person name="Javaid M."/>
            <person name="Korchina V."/>
            <person name="Kovar C."/>
            <person name="Mata R."/>
            <person name="Mathew T."/>
            <person name="Ngo R."/>
            <person name="Nguyen L."/>
            <person name="Nguyen N."/>
            <person name="Okwuonu G."/>
            <person name="Ongeri F."/>
            <person name="Pham C."/>
            <person name="Simmons D."/>
            <person name="Wilczek-Boney K."/>
            <person name="Hale W."/>
            <person name="Jakkamsetti A."/>
            <person name="Pham P."/>
            <person name="Ruth R."/>
            <person name="San Lucas F."/>
            <person name="Warren J."/>
            <person name="Zhang J."/>
            <person name="Zhao Z."/>
            <person name="Zhou C."/>
            <person name="Zhu D."/>
            <person name="Lee S."/>
            <person name="Bess C."/>
            <person name="Blankenburg K."/>
            <person name="Forbes L."/>
            <person name="Fu Q."/>
            <person name="Gubbala S."/>
            <person name="Hirani K."/>
            <person name="Jayaseelan J.C."/>
            <person name="Lara F."/>
            <person name="Munidasa M."/>
            <person name="Palculict T."/>
            <person name="Patil S."/>
            <person name="Pu L.-L."/>
            <person name="Saada N."/>
            <person name="Tang L."/>
            <person name="Weissenberger G."/>
            <person name="Zhu Y."/>
            <person name="Hemphill L."/>
            <person name="Shang Y."/>
            <person name="Youmans B."/>
            <person name="Ayvaz T."/>
            <person name="Ross M."/>
            <person name="Santibanez J."/>
            <person name="Aqrawi P."/>
            <person name="Gross S."/>
            <person name="Joshi V."/>
            <person name="Fowler G."/>
            <person name="Nazareth L."/>
            <person name="Reid J."/>
            <person name="Worley K."/>
            <person name="Petrosino J."/>
            <person name="Highlander S."/>
            <person name="Gibbs R."/>
        </authorList>
    </citation>
    <scope>NUCLEOTIDE SEQUENCE [LARGE SCALE GENOMIC DNA]</scope>
    <source>
        <strain evidence="4">ATCC 15912 / DSM 6778 / CIP 104372 / LMG 14537</strain>
    </source>
</reference>
<name>F8DIJ2_STREP</name>
<evidence type="ECO:0000313" key="3">
    <source>
        <dbReference type="EMBL" id="AEH55850.1"/>
    </source>
</evidence>
<dbReference type="KEGG" id="scp:HMPREF0833_10819"/>
<dbReference type="AlphaFoldDB" id="F8DIJ2"/>
<dbReference type="EMBL" id="CP002843">
    <property type="protein sequence ID" value="AEH55850.1"/>
    <property type="molecule type" value="Genomic_DNA"/>
</dbReference>
<keyword evidence="1" id="KW-0175">Coiled coil</keyword>
<organism evidence="3 4">
    <name type="scientific">Streptococcus parasanguinis (strain ATCC 15912 / DSM 6778 / CIP 104372 / LMG 14537)</name>
    <dbReference type="NCBI Taxonomy" id="760570"/>
    <lineage>
        <taxon>Bacteria</taxon>
        <taxon>Bacillati</taxon>
        <taxon>Bacillota</taxon>
        <taxon>Bacilli</taxon>
        <taxon>Lactobacillales</taxon>
        <taxon>Streptococcaceae</taxon>
        <taxon>Streptococcus</taxon>
    </lineage>
</organism>
<dbReference type="HOGENOM" id="CLU_143548_0_0_9"/>
<protein>
    <submittedName>
        <fullName evidence="3">Uncharacterized protein</fullName>
    </submittedName>
</protein>
<evidence type="ECO:0000256" key="1">
    <source>
        <dbReference type="SAM" id="Coils"/>
    </source>
</evidence>
<sequence>MFLVERRGGILMGAIWILFIPFLVIVYASSEKKIKGLNRRIRRLEKQVKGNQDMSRLLEELKGQTVKVTVNGFGTKWEIVDFDEDWVKLSREMNEQQRETKLVRIEDIQDIQL</sequence>
<keyword evidence="2" id="KW-1133">Transmembrane helix</keyword>
<evidence type="ECO:0000313" key="4">
    <source>
        <dbReference type="Proteomes" id="UP000001502"/>
    </source>
</evidence>
<feature type="coiled-coil region" evidence="1">
    <location>
        <begin position="27"/>
        <end position="54"/>
    </location>
</feature>
<keyword evidence="2" id="KW-0812">Transmembrane</keyword>
<keyword evidence="2" id="KW-0472">Membrane</keyword>
<evidence type="ECO:0000256" key="2">
    <source>
        <dbReference type="SAM" id="Phobius"/>
    </source>
</evidence>
<dbReference type="Proteomes" id="UP000001502">
    <property type="component" value="Chromosome"/>
</dbReference>
<proteinExistence type="predicted"/>
<accession>F8DIJ2</accession>